<name>A0A6G1QUT4_CHAAH</name>
<sequence length="208" mass="22821">MAVSRDLSFPLVCLVFFFIRGYSPLPTTSQVTGTNPMNPLKPSMDYDELDDPVTPIVPKQVSPHEGRPHKCDYDPCLENHTTCDTMATSTGCRCRGSTPYNVAPEAPPLKSVSWNGSEVTIQWCAPYSHVTAYVVTKGGKEWQTFGKDQRSGAVGNIDHVTQICVIAVNDYANSSESCMMYRPRNNSLPLKAGRIGGALGFLFLLLLQ</sequence>
<keyword evidence="3" id="KW-1185">Reference proteome</keyword>
<dbReference type="SUPFAM" id="SSF49265">
    <property type="entry name" value="Fibronectin type III"/>
    <property type="match status" value="1"/>
</dbReference>
<dbReference type="AlphaFoldDB" id="A0A6G1QUT4"/>
<evidence type="ECO:0000313" key="3">
    <source>
        <dbReference type="Proteomes" id="UP000503349"/>
    </source>
</evidence>
<evidence type="ECO:0000313" key="2">
    <source>
        <dbReference type="EMBL" id="KAF3705978.1"/>
    </source>
</evidence>
<evidence type="ECO:0000256" key="1">
    <source>
        <dbReference type="SAM" id="SignalP"/>
    </source>
</evidence>
<gene>
    <name evidence="2" type="ORF">EXN66_Car021669</name>
</gene>
<accession>A0A6G1QUT4</accession>
<keyword evidence="1" id="KW-0732">Signal</keyword>
<reference evidence="2 3" key="1">
    <citation type="submission" date="2019-02" db="EMBL/GenBank/DDBJ databases">
        <title>Opniocepnalus argus genome.</title>
        <authorList>
            <person name="Zhou C."/>
            <person name="Xiao S."/>
        </authorList>
    </citation>
    <scope>NUCLEOTIDE SEQUENCE [LARGE SCALE GENOMIC DNA]</scope>
    <source>
        <strain evidence="2">OARG1902GOOAL</strain>
        <tissue evidence="2">Muscle</tissue>
    </source>
</reference>
<feature type="signal peptide" evidence="1">
    <location>
        <begin position="1"/>
        <end position="21"/>
    </location>
</feature>
<proteinExistence type="predicted"/>
<dbReference type="Proteomes" id="UP000503349">
    <property type="component" value="Chromosome 22"/>
</dbReference>
<organism evidence="2 3">
    <name type="scientific">Channa argus</name>
    <name type="common">Northern snakehead</name>
    <name type="synonym">Ophicephalus argus</name>
    <dbReference type="NCBI Taxonomy" id="215402"/>
    <lineage>
        <taxon>Eukaryota</taxon>
        <taxon>Metazoa</taxon>
        <taxon>Chordata</taxon>
        <taxon>Craniata</taxon>
        <taxon>Vertebrata</taxon>
        <taxon>Euteleostomi</taxon>
        <taxon>Actinopterygii</taxon>
        <taxon>Neopterygii</taxon>
        <taxon>Teleostei</taxon>
        <taxon>Neoteleostei</taxon>
        <taxon>Acanthomorphata</taxon>
        <taxon>Anabantaria</taxon>
        <taxon>Anabantiformes</taxon>
        <taxon>Channoidei</taxon>
        <taxon>Channidae</taxon>
        <taxon>Channa</taxon>
    </lineage>
</organism>
<dbReference type="EMBL" id="CM015733">
    <property type="protein sequence ID" value="KAF3705978.1"/>
    <property type="molecule type" value="Genomic_DNA"/>
</dbReference>
<dbReference type="InterPro" id="IPR036116">
    <property type="entry name" value="FN3_sf"/>
</dbReference>
<protein>
    <submittedName>
        <fullName evidence="2">LRRN4 C-terminal-like protein</fullName>
    </submittedName>
</protein>
<feature type="chain" id="PRO_5026246247" evidence="1">
    <location>
        <begin position="22"/>
        <end position="208"/>
    </location>
</feature>
<reference evidence="3" key="2">
    <citation type="submission" date="2019-02" db="EMBL/GenBank/DDBJ databases">
        <title>Opniocepnalus argus Var Kimnra genome.</title>
        <authorList>
            <person name="Zhou C."/>
            <person name="Xiao S."/>
        </authorList>
    </citation>
    <scope>NUCLEOTIDE SEQUENCE [LARGE SCALE GENOMIC DNA]</scope>
</reference>